<dbReference type="KEGG" id="nta:107812142"/>
<evidence type="ECO:0000313" key="2">
    <source>
        <dbReference type="RefSeq" id="XP_016492662.1"/>
    </source>
</evidence>
<proteinExistence type="predicted"/>
<organism evidence="2">
    <name type="scientific">Nicotiana tabacum</name>
    <name type="common">Common tobacco</name>
    <dbReference type="NCBI Taxonomy" id="4097"/>
    <lineage>
        <taxon>Eukaryota</taxon>
        <taxon>Viridiplantae</taxon>
        <taxon>Streptophyta</taxon>
        <taxon>Embryophyta</taxon>
        <taxon>Tracheophyta</taxon>
        <taxon>Spermatophyta</taxon>
        <taxon>Magnoliopsida</taxon>
        <taxon>eudicotyledons</taxon>
        <taxon>Gunneridae</taxon>
        <taxon>Pentapetalae</taxon>
        <taxon>asterids</taxon>
        <taxon>lamiids</taxon>
        <taxon>Solanales</taxon>
        <taxon>Solanaceae</taxon>
        <taxon>Nicotianoideae</taxon>
        <taxon>Nicotianeae</taxon>
        <taxon>Nicotiana</taxon>
    </lineage>
</organism>
<accession>A0A1S4BUW2</accession>
<evidence type="ECO:0000259" key="1">
    <source>
        <dbReference type="Pfam" id="PF07727"/>
    </source>
</evidence>
<dbReference type="InterPro" id="IPR013103">
    <property type="entry name" value="RVT_2"/>
</dbReference>
<sequence>MTALKQFLDDQFKIKNLGLVHYFLGLEVFSHSDGYVLHQHKYTSDFLEEFKCSHLSPISTPLDPSVKLTGDMGDLLPYPSLYRRLVGKMNFLQHTRPDIAYFVQHLSQFLQTPKVPHIHYDYSLAWSSSSFYLGQARSVFTLQLEGGVNGSPTSGPTTADAQQPN</sequence>
<reference evidence="2" key="1">
    <citation type="submission" date="2025-08" db="UniProtKB">
        <authorList>
            <consortium name="RefSeq"/>
        </authorList>
    </citation>
    <scope>IDENTIFICATION</scope>
</reference>
<dbReference type="PANTHER" id="PTHR11439:SF470">
    <property type="entry name" value="CYSTEINE-RICH RLK (RECEPTOR-LIKE PROTEIN KINASE) 8"/>
    <property type="match status" value="1"/>
</dbReference>
<dbReference type="STRING" id="4097.A0A1S4BUW2"/>
<protein>
    <submittedName>
        <fullName evidence="2">Uncharacterized mitochondrial protein AtMg00810-like</fullName>
    </submittedName>
</protein>
<dbReference type="AlphaFoldDB" id="A0A1S4BUW2"/>
<feature type="domain" description="Reverse transcriptase Ty1/copia-type" evidence="1">
    <location>
        <begin position="3"/>
        <end position="62"/>
    </location>
</feature>
<dbReference type="OrthoDB" id="1305759at2759"/>
<gene>
    <name evidence="2" type="primary">LOC107812142</name>
</gene>
<dbReference type="Pfam" id="PF07727">
    <property type="entry name" value="RVT_2"/>
    <property type="match status" value="1"/>
</dbReference>
<dbReference type="RefSeq" id="XP_016492662.1">
    <property type="nucleotide sequence ID" value="XM_016637176.1"/>
</dbReference>
<name>A0A1S4BUW2_TOBAC</name>
<dbReference type="PANTHER" id="PTHR11439">
    <property type="entry name" value="GAG-POL-RELATED RETROTRANSPOSON"/>
    <property type="match status" value="1"/>
</dbReference>
<dbReference type="PaxDb" id="4097-A0A1S4BUW2"/>